<evidence type="ECO:0000313" key="2">
    <source>
        <dbReference type="Proteomes" id="UP000258309"/>
    </source>
</evidence>
<proteinExistence type="predicted"/>
<gene>
    <name evidence="1" type="ORF">B7463_g12291</name>
</gene>
<organism evidence="1 2">
    <name type="scientific">Scytalidium lignicola</name>
    <name type="common">Hyphomycete</name>
    <dbReference type="NCBI Taxonomy" id="5539"/>
    <lineage>
        <taxon>Eukaryota</taxon>
        <taxon>Fungi</taxon>
        <taxon>Dikarya</taxon>
        <taxon>Ascomycota</taxon>
        <taxon>Pezizomycotina</taxon>
        <taxon>Leotiomycetes</taxon>
        <taxon>Leotiomycetes incertae sedis</taxon>
        <taxon>Scytalidium</taxon>
    </lineage>
</organism>
<reference evidence="1 2" key="1">
    <citation type="submission" date="2018-05" db="EMBL/GenBank/DDBJ databases">
        <title>Draft genome sequence of Scytalidium lignicola DSM 105466, a ubiquitous saprotrophic fungus.</title>
        <authorList>
            <person name="Buettner E."/>
            <person name="Gebauer A.M."/>
            <person name="Hofrichter M."/>
            <person name="Liers C."/>
            <person name="Kellner H."/>
        </authorList>
    </citation>
    <scope>NUCLEOTIDE SEQUENCE [LARGE SCALE GENOMIC DNA]</scope>
    <source>
        <strain evidence="1 2">DSM 105466</strain>
    </source>
</reference>
<accession>A0A3E2GSL9</accession>
<evidence type="ECO:0000313" key="1">
    <source>
        <dbReference type="EMBL" id="RFU24047.1"/>
    </source>
</evidence>
<dbReference type="EMBL" id="NCSJ02000524">
    <property type="protein sequence ID" value="RFU24047.1"/>
    <property type="molecule type" value="Genomic_DNA"/>
</dbReference>
<feature type="non-terminal residue" evidence="1">
    <location>
        <position position="69"/>
    </location>
</feature>
<protein>
    <submittedName>
        <fullName evidence="1">Uncharacterized protein</fullName>
    </submittedName>
</protein>
<dbReference type="AlphaFoldDB" id="A0A3E2GSL9"/>
<sequence length="69" mass="7460">MMSLGDQRPAQLTLGIQYALLTAPSRQYVNQGAPSIKAESLAHTVTVQGDATVKYVDENSMATYIQTES</sequence>
<keyword evidence="2" id="KW-1185">Reference proteome</keyword>
<feature type="non-terminal residue" evidence="1">
    <location>
        <position position="1"/>
    </location>
</feature>
<comment type="caution">
    <text evidence="1">The sequence shown here is derived from an EMBL/GenBank/DDBJ whole genome shotgun (WGS) entry which is preliminary data.</text>
</comment>
<name>A0A3E2GSL9_SCYLI</name>
<dbReference type="Proteomes" id="UP000258309">
    <property type="component" value="Unassembled WGS sequence"/>
</dbReference>